<proteinExistence type="predicted"/>
<organism evidence="2 3">
    <name type="scientific">Phytophthora rubi</name>
    <dbReference type="NCBI Taxonomy" id="129364"/>
    <lineage>
        <taxon>Eukaryota</taxon>
        <taxon>Sar</taxon>
        <taxon>Stramenopiles</taxon>
        <taxon>Oomycota</taxon>
        <taxon>Peronosporomycetes</taxon>
        <taxon>Peronosporales</taxon>
        <taxon>Peronosporaceae</taxon>
        <taxon>Phytophthora</taxon>
    </lineage>
</organism>
<sequence length="667" mass="76133">MGGSFNLKPLSRQEAGSQPAGRHAMCSSRVSSSCGPSHAAVGKSERPRKITAKADELDAYMEKLYDDDVESKLDGAKMILQLAEFAGNIEALVQNESLMSLLSRVLNDDYKKSYDFSLTMMRIFWCFSNFLQLHPILGNYRIGAITLKIVEFELKRHQLRLEEEKLLEAAANGAPTGDAQSTEDVLTKLDREKKRNKKRMKKQDQLLYVCFSVLLNLAEDIHTERKMVKRKIVQFLTKLLDRVAPDLVILTIIFLKKLSIFEENKDAMVELTVVEKLVRYLNCNHDKTIQTALKLLFNLSFDPGLREVLVRNSLIPKLVELLKKPPFRALSLRILYHLSIDDRCKSMFTYTEAIPIVMQLVINFPQNIVAKELAALAVNLSHNARNAELMCQNRGLEALATRVFRTRDPLLMKVIRNISLWSYTLQEDLVSEKAYKYRGMWSPFVLPFIELCLNTDNHDFSIEVLATLANVTPSDLPSKTSWDRLVTDHSLIPFLNKLLVPGFSQDDMILEVVLFVSALALEPKCAPLLSSSRLVRTFHSLFQEKQHDNELTLQLLYAFYRMLRHPETFEEILFGVGFVPDLLLVADAPNIEVRRMCDVLMDLILDHDLNDGGTIGDFGHLIRQRRFEIHNAEYLEMIHAETQSAAYRKHHGMDEDGGKGDDDDDCN</sequence>
<evidence type="ECO:0000256" key="1">
    <source>
        <dbReference type="SAM" id="MobiDB-lite"/>
    </source>
</evidence>
<dbReference type="GO" id="GO:0035869">
    <property type="term" value="C:ciliary transition zone"/>
    <property type="evidence" value="ECO:0007669"/>
    <property type="project" value="TreeGrafter"/>
</dbReference>
<feature type="region of interest" description="Disordered" evidence="1">
    <location>
        <begin position="648"/>
        <end position="667"/>
    </location>
</feature>
<dbReference type="GO" id="GO:0044782">
    <property type="term" value="P:cilium organization"/>
    <property type="evidence" value="ECO:0007669"/>
    <property type="project" value="TreeGrafter"/>
</dbReference>
<dbReference type="SMART" id="SM00185">
    <property type="entry name" value="ARM"/>
    <property type="match status" value="2"/>
</dbReference>
<dbReference type="InterPro" id="IPR016024">
    <property type="entry name" value="ARM-type_fold"/>
</dbReference>
<dbReference type="Gene3D" id="1.25.10.10">
    <property type="entry name" value="Leucine-rich Repeat Variant"/>
    <property type="match status" value="1"/>
</dbReference>
<accession>A0A6A4FSC8</accession>
<dbReference type="EMBL" id="QXFT01000082">
    <property type="protein sequence ID" value="KAE9355960.1"/>
    <property type="molecule type" value="Genomic_DNA"/>
</dbReference>
<dbReference type="GO" id="GO:0019894">
    <property type="term" value="F:kinesin binding"/>
    <property type="evidence" value="ECO:0007669"/>
    <property type="project" value="InterPro"/>
</dbReference>
<dbReference type="SMART" id="SM01297">
    <property type="entry name" value="KAP"/>
    <property type="match status" value="1"/>
</dbReference>
<name>A0A6A4FSC8_9STRA</name>
<dbReference type="SUPFAM" id="SSF48371">
    <property type="entry name" value="ARM repeat"/>
    <property type="match status" value="1"/>
</dbReference>
<feature type="compositionally biased region" description="Low complexity" evidence="1">
    <location>
        <begin position="27"/>
        <end position="37"/>
    </location>
</feature>
<reference evidence="2 3" key="1">
    <citation type="submission" date="2018-08" db="EMBL/GenBank/DDBJ databases">
        <title>Genomic investigation of the strawberry pathogen Phytophthora fragariae indicates pathogenicity is determined by transcriptional variation in three key races.</title>
        <authorList>
            <person name="Adams T.M."/>
            <person name="Armitage A.D."/>
            <person name="Sobczyk M.K."/>
            <person name="Bates H.J."/>
            <person name="Dunwell J.M."/>
            <person name="Nellist C.F."/>
            <person name="Harrison R.J."/>
        </authorList>
    </citation>
    <scope>NUCLEOTIDE SEQUENCE [LARGE SCALE GENOMIC DNA]</scope>
    <source>
        <strain evidence="2 3">SCRP333</strain>
    </source>
</reference>
<dbReference type="Pfam" id="PF05804">
    <property type="entry name" value="KAP"/>
    <property type="match status" value="1"/>
</dbReference>
<gene>
    <name evidence="2" type="ORF">PR003_g2579</name>
</gene>
<evidence type="ECO:0000313" key="3">
    <source>
        <dbReference type="Proteomes" id="UP000434957"/>
    </source>
</evidence>
<comment type="caution">
    <text evidence="2">The sequence shown here is derived from an EMBL/GenBank/DDBJ whole genome shotgun (WGS) entry which is preliminary data.</text>
</comment>
<dbReference type="Proteomes" id="UP000434957">
    <property type="component" value="Unassembled WGS sequence"/>
</dbReference>
<dbReference type="InterPro" id="IPR008658">
    <property type="entry name" value="KAP3"/>
</dbReference>
<protein>
    <submittedName>
        <fullName evidence="2">Kinesin-associated protein 3</fullName>
    </submittedName>
</protein>
<keyword evidence="3" id="KW-1185">Reference proteome</keyword>
<dbReference type="GO" id="GO:0016939">
    <property type="term" value="C:kinesin II complex"/>
    <property type="evidence" value="ECO:0007669"/>
    <property type="project" value="TreeGrafter"/>
</dbReference>
<dbReference type="GO" id="GO:0005930">
    <property type="term" value="C:axoneme"/>
    <property type="evidence" value="ECO:0007669"/>
    <property type="project" value="TreeGrafter"/>
</dbReference>
<feature type="region of interest" description="Disordered" evidence="1">
    <location>
        <begin position="1"/>
        <end position="47"/>
    </location>
</feature>
<dbReference type="PANTHER" id="PTHR15605">
    <property type="entry name" value="KINESIN-ASSOCIATED PROTEINS"/>
    <property type="match status" value="1"/>
</dbReference>
<dbReference type="AlphaFoldDB" id="A0A6A4FSC8"/>
<dbReference type="InterPro" id="IPR011989">
    <property type="entry name" value="ARM-like"/>
</dbReference>
<dbReference type="PANTHER" id="PTHR15605:SF2">
    <property type="entry name" value="KINESIN-ASSOCIATED PROTEIN 3"/>
    <property type="match status" value="1"/>
</dbReference>
<dbReference type="InterPro" id="IPR000225">
    <property type="entry name" value="Armadillo"/>
</dbReference>
<evidence type="ECO:0000313" key="2">
    <source>
        <dbReference type="EMBL" id="KAE9355960.1"/>
    </source>
</evidence>
<dbReference type="GO" id="GO:0007018">
    <property type="term" value="P:microtubule-based movement"/>
    <property type="evidence" value="ECO:0007669"/>
    <property type="project" value="TreeGrafter"/>
</dbReference>